<dbReference type="SMART" id="SM01080">
    <property type="entry name" value="CHASE2"/>
    <property type="match status" value="1"/>
</dbReference>
<evidence type="ECO:0000259" key="2">
    <source>
        <dbReference type="SMART" id="SM01080"/>
    </source>
</evidence>
<feature type="transmembrane region" description="Helical" evidence="1">
    <location>
        <begin position="12"/>
        <end position="31"/>
    </location>
</feature>
<feature type="transmembrane region" description="Helical" evidence="1">
    <location>
        <begin position="356"/>
        <end position="375"/>
    </location>
</feature>
<evidence type="ECO:0000313" key="4">
    <source>
        <dbReference type="Proteomes" id="UP000676776"/>
    </source>
</evidence>
<name>A0ABS3T240_9FLAO</name>
<dbReference type="RefSeq" id="WP_208154178.1">
    <property type="nucleotide sequence ID" value="NZ_JAGEVF010000006.1"/>
</dbReference>
<organism evidence="3 4">
    <name type="scientific">Winogradskyella pelagia</name>
    <dbReference type="NCBI Taxonomy" id="2819984"/>
    <lineage>
        <taxon>Bacteria</taxon>
        <taxon>Pseudomonadati</taxon>
        <taxon>Bacteroidota</taxon>
        <taxon>Flavobacteriia</taxon>
        <taxon>Flavobacteriales</taxon>
        <taxon>Flavobacteriaceae</taxon>
        <taxon>Winogradskyella</taxon>
    </lineage>
</organism>
<feature type="transmembrane region" description="Helical" evidence="1">
    <location>
        <begin position="333"/>
        <end position="350"/>
    </location>
</feature>
<evidence type="ECO:0000313" key="3">
    <source>
        <dbReference type="EMBL" id="MBO3116810.1"/>
    </source>
</evidence>
<proteinExistence type="predicted"/>
<feature type="transmembrane region" description="Helical" evidence="1">
    <location>
        <begin position="298"/>
        <end position="317"/>
    </location>
</feature>
<reference evidence="3 4" key="1">
    <citation type="submission" date="2021-03" db="EMBL/GenBank/DDBJ databases">
        <title>Winogradskyella sp. nov., isolated from costal sediment.</title>
        <authorList>
            <person name="Gao C."/>
        </authorList>
    </citation>
    <scope>NUCLEOTIDE SEQUENCE [LARGE SCALE GENOMIC DNA]</scope>
    <source>
        <strain evidence="3 4">DF17</strain>
    </source>
</reference>
<comment type="caution">
    <text evidence="3">The sequence shown here is derived from an EMBL/GenBank/DDBJ whole genome shotgun (WGS) entry which is preliminary data.</text>
</comment>
<feature type="domain" description="CHASE2" evidence="2">
    <location>
        <begin position="43"/>
        <end position="316"/>
    </location>
</feature>
<dbReference type="Pfam" id="PF05226">
    <property type="entry name" value="CHASE2"/>
    <property type="match status" value="1"/>
</dbReference>
<keyword evidence="1" id="KW-1133">Transmembrane helix</keyword>
<dbReference type="InterPro" id="IPR007890">
    <property type="entry name" value="CHASE2"/>
</dbReference>
<accession>A0ABS3T240</accession>
<protein>
    <submittedName>
        <fullName evidence="3">CHASE2 domain-containing protein</fullName>
    </submittedName>
</protein>
<keyword evidence="1" id="KW-0472">Membrane</keyword>
<dbReference type="EMBL" id="JAGEVF010000006">
    <property type="protein sequence ID" value="MBO3116810.1"/>
    <property type="molecule type" value="Genomic_DNA"/>
</dbReference>
<gene>
    <name evidence="3" type="ORF">J4050_08630</name>
</gene>
<dbReference type="Proteomes" id="UP000676776">
    <property type="component" value="Unassembled WGS sequence"/>
</dbReference>
<keyword evidence="4" id="KW-1185">Reference proteome</keyword>
<keyword evidence="1" id="KW-0812">Transmembrane</keyword>
<evidence type="ECO:0000256" key="1">
    <source>
        <dbReference type="SAM" id="Phobius"/>
    </source>
</evidence>
<sequence length="393" mass="46177">MKRKTKLLIRDAFFSSILTSVIIGILYLAIFNVRFFNPIHKVFEDFSFLDVYFAQQFEESTKVNEEIILINIENHDREIIASLLETVLSAKPKAVGFDVILEPHDEHFAADSLLAQLLEHKKVVTAFEVKNERIIQNEAFFSSRKRPNFTNFNFDEDVAVVRDFIGFAEIQSEIRTSFATQIAKTYLSDKKWTKYSYDEKLETPQVINFSGNTEKFPVLTLEDLSFENPSAFLKNKVVILGYVGRKGIDSRADITDKFWTPLNERLFGKSDRDMYGPVVHANIVNMLIKNKVIQRVSHFWLVIITFICMYFSTMVYMKLNKYYKISYRTRKQTFQFIFSVTLLIIVYWLLTKNIVLNPILILVGVILSGSYFKYYKHLTRYIKTKRKWKTYLK</sequence>